<feature type="region of interest" description="Disordered" evidence="1">
    <location>
        <begin position="49"/>
        <end position="71"/>
    </location>
</feature>
<dbReference type="Proteomes" id="UP000008909">
    <property type="component" value="Unassembled WGS sequence"/>
</dbReference>
<proteinExistence type="predicted"/>
<dbReference type="AlphaFoldDB" id="G7YSL5"/>
<evidence type="ECO:0000313" key="2">
    <source>
        <dbReference type="EMBL" id="GAA55945.1"/>
    </source>
</evidence>
<evidence type="ECO:0000313" key="3">
    <source>
        <dbReference type="Proteomes" id="UP000008909"/>
    </source>
</evidence>
<evidence type="ECO:0000256" key="1">
    <source>
        <dbReference type="SAM" id="MobiDB-lite"/>
    </source>
</evidence>
<accession>G7YSL5</accession>
<organism evidence="2 3">
    <name type="scientific">Clonorchis sinensis</name>
    <name type="common">Chinese liver fluke</name>
    <dbReference type="NCBI Taxonomy" id="79923"/>
    <lineage>
        <taxon>Eukaryota</taxon>
        <taxon>Metazoa</taxon>
        <taxon>Spiralia</taxon>
        <taxon>Lophotrochozoa</taxon>
        <taxon>Platyhelminthes</taxon>
        <taxon>Trematoda</taxon>
        <taxon>Digenea</taxon>
        <taxon>Opisthorchiida</taxon>
        <taxon>Opisthorchiata</taxon>
        <taxon>Opisthorchiidae</taxon>
        <taxon>Clonorchis</taxon>
    </lineage>
</organism>
<name>G7YSL5_CLOSI</name>
<keyword evidence="3" id="KW-1185">Reference proteome</keyword>
<gene>
    <name evidence="2" type="ORF">CLF_109430</name>
</gene>
<dbReference type="EMBL" id="DF144119">
    <property type="protein sequence ID" value="GAA55945.1"/>
    <property type="molecule type" value="Genomic_DNA"/>
</dbReference>
<reference evidence="2" key="1">
    <citation type="journal article" date="2011" name="Genome Biol.">
        <title>The draft genome of the carcinogenic human liver fluke Clonorchis sinensis.</title>
        <authorList>
            <person name="Wang X."/>
            <person name="Chen W."/>
            <person name="Huang Y."/>
            <person name="Sun J."/>
            <person name="Men J."/>
            <person name="Liu H."/>
            <person name="Luo F."/>
            <person name="Guo L."/>
            <person name="Lv X."/>
            <person name="Deng C."/>
            <person name="Zhou C."/>
            <person name="Fan Y."/>
            <person name="Li X."/>
            <person name="Huang L."/>
            <person name="Hu Y."/>
            <person name="Liang C."/>
            <person name="Hu X."/>
            <person name="Xu J."/>
            <person name="Yu X."/>
        </authorList>
    </citation>
    <scope>NUCLEOTIDE SEQUENCE [LARGE SCALE GENOMIC DNA]</scope>
    <source>
        <strain evidence="2">Henan</strain>
    </source>
</reference>
<protein>
    <submittedName>
        <fullName evidence="2">Uncharacterized protein</fullName>
    </submittedName>
</protein>
<sequence length="115" mass="13165">MTLPLGSQFSFEELDDPFNAPFLHDDDDSDSDFISFGIGSDLRRKTPERLPAPKVLSPFDRKRSAQSPLPETVNMRRRKRLPGPAVWRDGAQIGYTTWISSQKGLFLHTPFSFYF</sequence>
<reference key="2">
    <citation type="submission" date="2011-10" db="EMBL/GenBank/DDBJ databases">
        <title>The genome and transcriptome sequence of Clonorchis sinensis provide insights into the carcinogenic liver fluke.</title>
        <authorList>
            <person name="Wang X."/>
            <person name="Huang Y."/>
            <person name="Chen W."/>
            <person name="Liu H."/>
            <person name="Guo L."/>
            <person name="Chen Y."/>
            <person name="Luo F."/>
            <person name="Zhou W."/>
            <person name="Sun J."/>
            <person name="Mao Q."/>
            <person name="Liang P."/>
            <person name="Zhou C."/>
            <person name="Tian Y."/>
            <person name="Men J."/>
            <person name="Lv X."/>
            <person name="Huang L."/>
            <person name="Zhou J."/>
            <person name="Hu Y."/>
            <person name="Li R."/>
            <person name="Zhang F."/>
            <person name="Lei H."/>
            <person name="Li X."/>
            <person name="Hu X."/>
            <person name="Liang C."/>
            <person name="Xu J."/>
            <person name="Wu Z."/>
            <person name="Yu X."/>
        </authorList>
    </citation>
    <scope>NUCLEOTIDE SEQUENCE</scope>
    <source>
        <strain>Henan</strain>
    </source>
</reference>